<feature type="binding site" evidence="8">
    <location>
        <position position="98"/>
    </location>
    <ligand>
        <name>a divalent metal cation</name>
        <dbReference type="ChEBI" id="CHEBI:60240"/>
        <label>1</label>
    </ligand>
</feature>
<comment type="similarity">
    <text evidence="8">Belongs to the peptidase M24A family. Methionine aminopeptidase archaeal type 2 subfamily.</text>
</comment>
<accession>A0A7J3ZKG0</accession>
<comment type="catalytic activity">
    <reaction evidence="1 8 9">
        <text>Release of N-terminal amino acids, preferentially methionine, from peptides and arylamides.</text>
        <dbReference type="EC" id="3.4.11.18"/>
    </reaction>
</comment>
<comment type="function">
    <text evidence="8 9">Removes the N-terminal methionine from nascent proteins. The N-terminal methionine is often cleaved when the second residue in the primary sequence is small and uncharged (Met-Ala-, Cys, Gly, Pro, Ser, Thr, or Val).</text>
</comment>
<feature type="domain" description="Peptidase M24" evidence="10">
    <location>
        <begin position="9"/>
        <end position="198"/>
    </location>
</feature>
<evidence type="ECO:0000256" key="6">
    <source>
        <dbReference type="ARBA" id="ARBA00022723"/>
    </source>
</evidence>
<dbReference type="InterPro" id="IPR036005">
    <property type="entry name" value="Creatinase/aminopeptidase-like"/>
</dbReference>
<dbReference type="InterPro" id="IPR001714">
    <property type="entry name" value="Pept_M24_MAP"/>
</dbReference>
<comment type="cofactor">
    <cofactor evidence="8">
        <name>Co(2+)</name>
        <dbReference type="ChEBI" id="CHEBI:48828"/>
    </cofactor>
    <cofactor evidence="8">
        <name>Zn(2+)</name>
        <dbReference type="ChEBI" id="CHEBI:29105"/>
    </cofactor>
    <cofactor evidence="8">
        <name>Mn(2+)</name>
        <dbReference type="ChEBI" id="CHEBI:29035"/>
    </cofactor>
    <cofactor evidence="8">
        <name>Fe(2+)</name>
        <dbReference type="ChEBI" id="CHEBI:29033"/>
    </cofactor>
    <text evidence="8">Binds 2 divalent metal cations per subunit. Has a high-affinity and a low affinity metal-binding site. The true nature of the physiological cofactor is under debate. The enzyme is active with cobalt, zinc, manganese or divalent iron ions. Most likely, methionine aminopeptidases function as mononuclear Fe(2+)-metalloproteases under physiological conditions, and the catalytically relevant metal-binding site has been assigned to the histidine-containing high-affinity site.</text>
</comment>
<keyword evidence="7 8" id="KW-0378">Hydrolase</keyword>
<feature type="binding site" evidence="8">
    <location>
        <position position="166"/>
    </location>
    <ligand>
        <name>substrate</name>
    </ligand>
</feature>
<keyword evidence="4 8" id="KW-0031">Aminopeptidase</keyword>
<evidence type="ECO:0000313" key="11">
    <source>
        <dbReference type="EMBL" id="HHQ80523.1"/>
    </source>
</evidence>
<dbReference type="EC" id="3.4.11.18" evidence="8 9"/>
<sequence length="302" mass="32922">MALSEEEVEKIVRAGRIASRVKSEVKRLVRAGMKYIELASAVEERIRSLGGEPAFPCNISVGEEAAHYSPLLDDSRAIPDTGILKVDIGVHVDGYLADTSISIDFSGENEMLIQSVEEALDRALDLIGPGTKVSAVGEVIEKTIGYYGFKPIRNLTGHAMERYKLHTGFSIPNTKGGAGTIKPGMLLAIEPFATTGVGLVVDGAVKTIFSFSKPLTRKRGVNNAIGRVLERIYLTRKSLPFTERWYVTAELKSAFREALQILESNRTVIGYPVLVESSGQQVAQAEDTVLVLDKEVIVTTRE</sequence>
<dbReference type="GO" id="GO:0004239">
    <property type="term" value="F:initiator methionyl aminopeptidase activity"/>
    <property type="evidence" value="ECO:0007669"/>
    <property type="project" value="UniProtKB-UniRule"/>
</dbReference>
<dbReference type="Gene3D" id="1.10.10.10">
    <property type="entry name" value="Winged helix-like DNA-binding domain superfamily/Winged helix DNA-binding domain"/>
    <property type="match status" value="1"/>
</dbReference>
<dbReference type="InterPro" id="IPR002468">
    <property type="entry name" value="Pept_M24A_MAP2"/>
</dbReference>
<feature type="binding site" evidence="8">
    <location>
        <position position="67"/>
    </location>
    <ligand>
        <name>substrate</name>
    </ligand>
</feature>
<dbReference type="EMBL" id="DRZC01000051">
    <property type="protein sequence ID" value="HHQ80523.1"/>
    <property type="molecule type" value="Genomic_DNA"/>
</dbReference>
<dbReference type="GO" id="GO:0005737">
    <property type="term" value="C:cytoplasm"/>
    <property type="evidence" value="ECO:0007669"/>
    <property type="project" value="TreeGrafter"/>
</dbReference>
<evidence type="ECO:0000256" key="4">
    <source>
        <dbReference type="ARBA" id="ARBA00022438"/>
    </source>
</evidence>
<dbReference type="AlphaFoldDB" id="A0A7J3ZKG0"/>
<dbReference type="GO" id="GO:0006508">
    <property type="term" value="P:proteolysis"/>
    <property type="evidence" value="ECO:0007669"/>
    <property type="project" value="UniProtKB-KW"/>
</dbReference>
<comment type="cofactor">
    <cofactor evidence="2">
        <name>Mn(2+)</name>
        <dbReference type="ChEBI" id="CHEBI:29035"/>
    </cofactor>
</comment>
<comment type="caution">
    <text evidence="11">The sequence shown here is derived from an EMBL/GenBank/DDBJ whole genome shotgun (WGS) entry which is preliminary data.</text>
</comment>
<dbReference type="InterPro" id="IPR000994">
    <property type="entry name" value="Pept_M24"/>
</dbReference>
<dbReference type="GO" id="GO:0046872">
    <property type="term" value="F:metal ion binding"/>
    <property type="evidence" value="ECO:0007669"/>
    <property type="project" value="UniProtKB-UniRule"/>
</dbReference>
<comment type="subunit">
    <text evidence="8">Monomer.</text>
</comment>
<feature type="binding site" evidence="8">
    <location>
        <position position="98"/>
    </location>
    <ligand>
        <name>a divalent metal cation</name>
        <dbReference type="ChEBI" id="CHEBI:60240"/>
        <label>2</label>
        <note>catalytic</note>
    </ligand>
</feature>
<dbReference type="SUPFAM" id="SSF55920">
    <property type="entry name" value="Creatinase/aminopeptidase"/>
    <property type="match status" value="1"/>
</dbReference>
<dbReference type="InterPro" id="IPR050247">
    <property type="entry name" value="Met_Aminopeptidase_Type2"/>
</dbReference>
<evidence type="ECO:0000259" key="10">
    <source>
        <dbReference type="Pfam" id="PF00557"/>
    </source>
</evidence>
<dbReference type="InterPro" id="IPR028595">
    <property type="entry name" value="MetAP_archaeal"/>
</dbReference>
<feature type="binding site" evidence="8">
    <location>
        <position position="87"/>
    </location>
    <ligand>
        <name>a divalent metal cation</name>
        <dbReference type="ChEBI" id="CHEBI:60240"/>
        <label>1</label>
    </ligand>
</feature>
<dbReference type="GO" id="GO:0070006">
    <property type="term" value="F:metalloaminopeptidase activity"/>
    <property type="evidence" value="ECO:0007669"/>
    <property type="project" value="UniProtKB-UniRule"/>
</dbReference>
<feature type="binding site" evidence="8">
    <location>
        <position position="286"/>
    </location>
    <ligand>
        <name>a divalent metal cation</name>
        <dbReference type="ChEBI" id="CHEBI:60240"/>
        <label>1</label>
    </ligand>
</feature>
<evidence type="ECO:0000256" key="7">
    <source>
        <dbReference type="ARBA" id="ARBA00022801"/>
    </source>
</evidence>
<gene>
    <name evidence="8" type="primary">map</name>
    <name evidence="11" type="ORF">ENM78_03595</name>
</gene>
<feature type="binding site" evidence="8">
    <location>
        <position position="286"/>
    </location>
    <ligand>
        <name>a divalent metal cation</name>
        <dbReference type="ChEBI" id="CHEBI:60240"/>
        <label>2</label>
        <note>catalytic</note>
    </ligand>
</feature>
<dbReference type="NCBIfam" id="TIGR00501">
    <property type="entry name" value="met_pdase_II"/>
    <property type="match status" value="1"/>
</dbReference>
<evidence type="ECO:0000256" key="2">
    <source>
        <dbReference type="ARBA" id="ARBA00001936"/>
    </source>
</evidence>
<keyword evidence="6 8" id="KW-0479">Metal-binding</keyword>
<reference evidence="11" key="1">
    <citation type="journal article" date="2020" name="mSystems">
        <title>Genome- and Community-Level Interaction Insights into Carbon Utilization and Element Cycling Functions of Hydrothermarchaeota in Hydrothermal Sediment.</title>
        <authorList>
            <person name="Zhou Z."/>
            <person name="Liu Y."/>
            <person name="Xu W."/>
            <person name="Pan J."/>
            <person name="Luo Z.H."/>
            <person name="Li M."/>
        </authorList>
    </citation>
    <scope>NUCLEOTIDE SEQUENCE [LARGE SCALE GENOMIC DNA]</scope>
    <source>
        <strain evidence="11">SpSt-1116</strain>
    </source>
</reference>
<feature type="binding site" evidence="8">
    <location>
        <position position="158"/>
    </location>
    <ligand>
        <name>a divalent metal cation</name>
        <dbReference type="ChEBI" id="CHEBI:60240"/>
        <label>2</label>
        <note>catalytic</note>
    </ligand>
</feature>
<proteinExistence type="inferred from homology"/>
<evidence type="ECO:0000256" key="1">
    <source>
        <dbReference type="ARBA" id="ARBA00000294"/>
    </source>
</evidence>
<dbReference type="Gene3D" id="3.90.230.10">
    <property type="entry name" value="Creatinase/methionine aminopeptidase superfamily"/>
    <property type="match status" value="1"/>
</dbReference>
<dbReference type="PANTHER" id="PTHR45777">
    <property type="entry name" value="METHIONINE AMINOPEPTIDASE 2"/>
    <property type="match status" value="1"/>
</dbReference>
<name>A0A7J3ZKG0_9CREN</name>
<protein>
    <recommendedName>
        <fullName evidence="8 9">Methionine aminopeptidase</fullName>
        <shortName evidence="8">MAP</shortName>
        <shortName evidence="8">MetAP</shortName>
        <ecNumber evidence="8 9">3.4.11.18</ecNumber>
    </recommendedName>
    <alternativeName>
        <fullName evidence="8">Peptidase M</fullName>
    </alternativeName>
</protein>
<evidence type="ECO:0000256" key="8">
    <source>
        <dbReference type="HAMAP-Rule" id="MF_01975"/>
    </source>
</evidence>
<dbReference type="InterPro" id="IPR036388">
    <property type="entry name" value="WH-like_DNA-bd_sf"/>
</dbReference>
<dbReference type="HAMAP" id="MF_01975">
    <property type="entry name" value="MetAP_2_arc"/>
    <property type="match status" value="1"/>
</dbReference>
<evidence type="ECO:0000256" key="3">
    <source>
        <dbReference type="ARBA" id="ARBA00001954"/>
    </source>
</evidence>
<dbReference type="Pfam" id="PF00557">
    <property type="entry name" value="Peptidase_M24"/>
    <property type="match status" value="1"/>
</dbReference>
<comment type="cofactor">
    <cofactor evidence="3">
        <name>Fe(2+)</name>
        <dbReference type="ChEBI" id="CHEBI:29033"/>
    </cofactor>
</comment>
<dbReference type="PANTHER" id="PTHR45777:SF2">
    <property type="entry name" value="METHIONINE AMINOPEPTIDASE 2"/>
    <property type="match status" value="1"/>
</dbReference>
<dbReference type="PRINTS" id="PR00599">
    <property type="entry name" value="MAPEPTIDASE"/>
</dbReference>
<organism evidence="11">
    <name type="scientific">Fervidicoccus fontis</name>
    <dbReference type="NCBI Taxonomy" id="683846"/>
    <lineage>
        <taxon>Archaea</taxon>
        <taxon>Thermoproteota</taxon>
        <taxon>Thermoprotei</taxon>
        <taxon>Fervidicoccales</taxon>
        <taxon>Fervidicoccaceae</taxon>
        <taxon>Fervidicoccus</taxon>
    </lineage>
</organism>
<evidence type="ECO:0000256" key="9">
    <source>
        <dbReference type="RuleBase" id="RU003653"/>
    </source>
</evidence>
<keyword evidence="5 8" id="KW-0645">Protease</keyword>
<evidence type="ECO:0000256" key="5">
    <source>
        <dbReference type="ARBA" id="ARBA00022670"/>
    </source>
</evidence>
<feature type="binding site" evidence="8">
    <location>
        <position position="190"/>
    </location>
    <ligand>
        <name>a divalent metal cation</name>
        <dbReference type="ChEBI" id="CHEBI:60240"/>
        <label>2</label>
        <note>catalytic</note>
    </ligand>
</feature>